<reference evidence="2 3" key="1">
    <citation type="submission" date="2014-07" db="EMBL/GenBank/DDBJ databases">
        <title>Genome of Chryseobacterium soli DSM 19298.</title>
        <authorList>
            <person name="Stropko S.J."/>
            <person name="Pipes S.E."/>
            <person name="Newman J."/>
        </authorList>
    </citation>
    <scope>NUCLEOTIDE SEQUENCE [LARGE SCALE GENOMIC DNA]</scope>
    <source>
        <strain evidence="2 3">DSM 19298</strain>
    </source>
</reference>
<dbReference type="Proteomes" id="UP000028705">
    <property type="component" value="Unassembled WGS sequence"/>
</dbReference>
<proteinExistence type="predicted"/>
<dbReference type="OrthoDB" id="1407959at2"/>
<evidence type="ECO:0000313" key="2">
    <source>
        <dbReference type="EMBL" id="KFF12680.1"/>
    </source>
</evidence>
<keyword evidence="3" id="KW-1185">Reference proteome</keyword>
<dbReference type="eggNOG" id="ENOG502ZK6U">
    <property type="taxonomic scope" value="Bacteria"/>
</dbReference>
<protein>
    <recommendedName>
        <fullName evidence="4">Lipoprotein</fullName>
    </recommendedName>
</protein>
<keyword evidence="1" id="KW-0732">Signal</keyword>
<gene>
    <name evidence="2" type="ORF">IW15_07720</name>
</gene>
<sequence length="277" mass="30361">MKKTIVLLTSLLLLSCSTSETSLLNDNNTQLNSKGNSAKTVDPQVGYESPYDISRFGTDMIYKFENVTPFQIKIKAYVGLAYYDSSNPTSPDYMGVDLSNGYYPLLYSSSLKYGNTIVSDELILPISSNGFGVDSTIGHFPISPISPNVFPQNIAFSFITSGATDKELDLLYKAGKIYYMSYEVLDASNNLITNGFINSGFKPGIGSFGILPSNWAHLSYDANFGRELISENNTNEIVVTDDLTSFGSVVDFAYGGSNYQLKMYSYPDVVAFGAYTN</sequence>
<evidence type="ECO:0000256" key="1">
    <source>
        <dbReference type="SAM" id="SignalP"/>
    </source>
</evidence>
<feature type="chain" id="PRO_5001802440" description="Lipoprotein" evidence="1">
    <location>
        <begin position="22"/>
        <end position="277"/>
    </location>
</feature>
<evidence type="ECO:0008006" key="4">
    <source>
        <dbReference type="Google" id="ProtNLM"/>
    </source>
</evidence>
<dbReference type="AlphaFoldDB" id="A0A086A7L6"/>
<accession>A0A086A7L6</accession>
<organism evidence="2 3">
    <name type="scientific">Chryseobacterium soli</name>
    <dbReference type="NCBI Taxonomy" id="445961"/>
    <lineage>
        <taxon>Bacteria</taxon>
        <taxon>Pseudomonadati</taxon>
        <taxon>Bacteroidota</taxon>
        <taxon>Flavobacteriia</taxon>
        <taxon>Flavobacteriales</taxon>
        <taxon>Weeksellaceae</taxon>
        <taxon>Chryseobacterium group</taxon>
        <taxon>Chryseobacterium</taxon>
    </lineage>
</organism>
<comment type="caution">
    <text evidence="2">The sequence shown here is derived from an EMBL/GenBank/DDBJ whole genome shotgun (WGS) entry which is preliminary data.</text>
</comment>
<dbReference type="PROSITE" id="PS51257">
    <property type="entry name" value="PROKAR_LIPOPROTEIN"/>
    <property type="match status" value="1"/>
</dbReference>
<evidence type="ECO:0000313" key="3">
    <source>
        <dbReference type="Proteomes" id="UP000028705"/>
    </source>
</evidence>
<dbReference type="RefSeq" id="WP_034710364.1">
    <property type="nucleotide sequence ID" value="NZ_JAODPJ010000012.1"/>
</dbReference>
<name>A0A086A7L6_9FLAO</name>
<feature type="signal peptide" evidence="1">
    <location>
        <begin position="1"/>
        <end position="21"/>
    </location>
</feature>
<dbReference type="EMBL" id="JPRH01000003">
    <property type="protein sequence ID" value="KFF12680.1"/>
    <property type="molecule type" value="Genomic_DNA"/>
</dbReference>